<accession>A0A813GKW1</accession>
<organism evidence="6 7">
    <name type="scientific">Polarella glacialis</name>
    <name type="common">Dinoflagellate</name>
    <dbReference type="NCBI Taxonomy" id="89957"/>
    <lineage>
        <taxon>Eukaryota</taxon>
        <taxon>Sar</taxon>
        <taxon>Alveolata</taxon>
        <taxon>Dinophyceae</taxon>
        <taxon>Suessiales</taxon>
        <taxon>Suessiaceae</taxon>
        <taxon>Polarella</taxon>
    </lineage>
</organism>
<evidence type="ECO:0000313" key="6">
    <source>
        <dbReference type="EMBL" id="CAE8624762.1"/>
    </source>
</evidence>
<dbReference type="InterPro" id="IPR036028">
    <property type="entry name" value="SH3-like_dom_sf"/>
</dbReference>
<dbReference type="AlphaFoldDB" id="A0A813GKW1"/>
<comment type="caution">
    <text evidence="6">The sequence shown here is derived from an EMBL/GenBank/DDBJ whole genome shotgun (WGS) entry which is preliminary data.</text>
</comment>
<name>A0A813GKW1_POLGL</name>
<proteinExistence type="predicted"/>
<evidence type="ECO:0000256" key="1">
    <source>
        <dbReference type="ARBA" id="ARBA00022443"/>
    </source>
</evidence>
<feature type="region of interest" description="Disordered" evidence="3">
    <location>
        <begin position="1"/>
        <end position="37"/>
    </location>
</feature>
<feature type="domain" description="SH3" evidence="5">
    <location>
        <begin position="317"/>
        <end position="379"/>
    </location>
</feature>
<dbReference type="InterPro" id="IPR001452">
    <property type="entry name" value="SH3_domain"/>
</dbReference>
<keyword evidence="4" id="KW-0472">Membrane</keyword>
<reference evidence="6" key="1">
    <citation type="submission" date="2021-02" db="EMBL/GenBank/DDBJ databases">
        <authorList>
            <person name="Dougan E. K."/>
            <person name="Rhodes N."/>
            <person name="Thang M."/>
            <person name="Chan C."/>
        </authorList>
    </citation>
    <scope>NUCLEOTIDE SEQUENCE</scope>
</reference>
<dbReference type="Gene3D" id="2.30.30.40">
    <property type="entry name" value="SH3 Domains"/>
    <property type="match status" value="2"/>
</dbReference>
<dbReference type="CDD" id="cd00174">
    <property type="entry name" value="SH3"/>
    <property type="match status" value="1"/>
</dbReference>
<dbReference type="PROSITE" id="PS50002">
    <property type="entry name" value="SH3"/>
    <property type="match status" value="1"/>
</dbReference>
<evidence type="ECO:0000256" key="2">
    <source>
        <dbReference type="PROSITE-ProRule" id="PRU00192"/>
    </source>
</evidence>
<feature type="transmembrane region" description="Helical" evidence="4">
    <location>
        <begin position="46"/>
        <end position="73"/>
    </location>
</feature>
<dbReference type="OrthoDB" id="10255964at2759"/>
<keyword evidence="1 2" id="KW-0728">SH3 domain</keyword>
<evidence type="ECO:0000256" key="3">
    <source>
        <dbReference type="SAM" id="MobiDB-lite"/>
    </source>
</evidence>
<keyword evidence="4" id="KW-1133">Transmembrane helix</keyword>
<feature type="compositionally biased region" description="Pro residues" evidence="3">
    <location>
        <begin position="303"/>
        <end position="317"/>
    </location>
</feature>
<dbReference type="Proteomes" id="UP000654075">
    <property type="component" value="Unassembled WGS sequence"/>
</dbReference>
<gene>
    <name evidence="6" type="ORF">PGLA1383_LOCUS41867</name>
</gene>
<keyword evidence="4" id="KW-0812">Transmembrane</keyword>
<keyword evidence="7" id="KW-1185">Reference proteome</keyword>
<feature type="region of interest" description="Disordered" evidence="3">
    <location>
        <begin position="301"/>
        <end position="323"/>
    </location>
</feature>
<evidence type="ECO:0000313" key="7">
    <source>
        <dbReference type="Proteomes" id="UP000654075"/>
    </source>
</evidence>
<sequence length="379" mass="41280">MSAFVGQEMASGESPGSGSRGLDQEQGLEPGPDAPPFRTWKRNERLVYLTNFVHMTMYTMCFGGIFDIFLYHLSQNQQVLVTNSITVGGGHSAVPSVLSVNTHSEFELTFEIKPGLQALYPSNSSCWQTFTCAGPREVAPKGEGKGQLKGKKGKDLLAVEAEEVPVKKAVLPKDSVDVRIEIASIKNCGTAGLAKSSEAAKFAWLAQVSYTGAKADTIRRRFLTILTSTLGEPLHLRMRFFSHFGCTPAGLRSQLSLRVGDRVCVTQVAAHGWVFGYRILAGPGGNREGWFPTFCLPESRQVPPAPRPQQSPPPSAPPVGSTQVARDYEANDTAQLSVKAGELVFIRQKDSTGWTFVVKVNPQAVGQREGWVPDWLVEK</sequence>
<evidence type="ECO:0000256" key="4">
    <source>
        <dbReference type="SAM" id="Phobius"/>
    </source>
</evidence>
<dbReference type="EMBL" id="CAJNNV010028482">
    <property type="protein sequence ID" value="CAE8624762.1"/>
    <property type="molecule type" value="Genomic_DNA"/>
</dbReference>
<protein>
    <recommendedName>
        <fullName evidence="5">SH3 domain-containing protein</fullName>
    </recommendedName>
</protein>
<dbReference type="Pfam" id="PF07653">
    <property type="entry name" value="SH3_2"/>
    <property type="match status" value="1"/>
</dbReference>
<evidence type="ECO:0000259" key="5">
    <source>
        <dbReference type="PROSITE" id="PS50002"/>
    </source>
</evidence>
<dbReference type="SUPFAM" id="SSF50044">
    <property type="entry name" value="SH3-domain"/>
    <property type="match status" value="2"/>
</dbReference>